<comment type="pathway">
    <text evidence="5">Purine metabolism.</text>
</comment>
<dbReference type="InterPro" id="IPR048740">
    <property type="entry name" value="PurT_C"/>
</dbReference>
<name>A0A1X1RCS3_MYCFA</name>
<dbReference type="GO" id="GO:0016874">
    <property type="term" value="F:ligase activity"/>
    <property type="evidence" value="ECO:0007669"/>
    <property type="project" value="UniProtKB-KW"/>
</dbReference>
<keyword evidence="3" id="KW-0658">Purine biosynthesis</keyword>
<keyword evidence="1" id="KW-0436">Ligase</keyword>
<dbReference type="AlphaFoldDB" id="A0A1X1RCS3"/>
<dbReference type="GO" id="GO:0046872">
    <property type="term" value="F:metal ion binding"/>
    <property type="evidence" value="ECO:0007669"/>
    <property type="project" value="InterPro"/>
</dbReference>
<evidence type="ECO:0000313" key="7">
    <source>
        <dbReference type="Proteomes" id="UP000193484"/>
    </source>
</evidence>
<proteinExistence type="predicted"/>
<dbReference type="Pfam" id="PF21244">
    <property type="entry name" value="PurT_C"/>
    <property type="match status" value="1"/>
</dbReference>
<evidence type="ECO:0000256" key="3">
    <source>
        <dbReference type="ARBA" id="ARBA00022755"/>
    </source>
</evidence>
<dbReference type="OrthoDB" id="9804625at2"/>
<dbReference type="GO" id="GO:0016740">
    <property type="term" value="F:transferase activity"/>
    <property type="evidence" value="ECO:0007669"/>
    <property type="project" value="UniProtKB-KW"/>
</dbReference>
<dbReference type="InterPro" id="IPR003135">
    <property type="entry name" value="ATP-grasp_carboxylate-amine"/>
</dbReference>
<dbReference type="InterPro" id="IPR054350">
    <property type="entry name" value="PurT/PurK_preATP-grasp"/>
</dbReference>
<accession>A0A1X1RCS3</accession>
<dbReference type="GO" id="GO:0006164">
    <property type="term" value="P:purine nucleotide biosynthetic process"/>
    <property type="evidence" value="ECO:0007669"/>
    <property type="project" value="UniProtKB-KW"/>
</dbReference>
<evidence type="ECO:0000256" key="5">
    <source>
        <dbReference type="ARBA" id="ARBA00025704"/>
    </source>
</evidence>
<dbReference type="STRING" id="1793.AWC04_10905"/>
<dbReference type="GO" id="GO:0005524">
    <property type="term" value="F:ATP binding"/>
    <property type="evidence" value="ECO:0007669"/>
    <property type="project" value="UniProtKB-UniRule"/>
</dbReference>
<protein>
    <submittedName>
        <fullName evidence="6">Phosphoribosylglycinamide formyltransferase</fullName>
    </submittedName>
</protein>
<dbReference type="NCBIfam" id="NF006766">
    <property type="entry name" value="PRK09288.1"/>
    <property type="match status" value="1"/>
</dbReference>
<dbReference type="PANTHER" id="PTHR43055:SF1">
    <property type="entry name" value="FORMATE-DEPENDENT PHOSPHORIBOSYLGLYCINAMIDE FORMYLTRANSFERASE"/>
    <property type="match status" value="1"/>
</dbReference>
<dbReference type="GO" id="GO:0005829">
    <property type="term" value="C:cytosol"/>
    <property type="evidence" value="ECO:0007669"/>
    <property type="project" value="TreeGrafter"/>
</dbReference>
<gene>
    <name evidence="6" type="ORF">AWC04_10905</name>
</gene>
<dbReference type="InterPro" id="IPR011761">
    <property type="entry name" value="ATP-grasp"/>
</dbReference>
<dbReference type="RefSeq" id="WP_085095992.1">
    <property type="nucleotide sequence ID" value="NZ_AP022603.1"/>
</dbReference>
<evidence type="ECO:0000256" key="1">
    <source>
        <dbReference type="ARBA" id="ARBA00022598"/>
    </source>
</evidence>
<keyword evidence="6" id="KW-0808">Transferase</keyword>
<dbReference type="InterPro" id="IPR016185">
    <property type="entry name" value="PreATP-grasp_dom_sf"/>
</dbReference>
<sequence>MRIALLGSGELGADHVTAFARLGAEVIAVDSVPGGPAARVAHAAETVTLTDPVALTAALRRLAPEVIVTATDRVAANALAAFEGEATVVPSARNVRMALDREGLRRLAADRLGLPTAPFWFASSAAELAAIAAHAGFPMVVKPLVTLPSDGQSVLLRAEDVEPAWRRAVSVAGRISHPRVLAETVVEIDHELTLLTLGSADGLVFCEPIGHCQVEGFAGQTVLESWQPQRMSRVALETAHSIAARIVNALGGRGLFGVELLVAGDEVYFSDVNAWPTDAGLVTLRSQRLSVFDLHARAVLGLPLDTIMISPAAAELTYGDGAVPGPGPAELATALRVPESDVRVFGGPSRVPRRRLGLALATAADVTTARDRVRRATTALHTSWRTHPGGRQ</sequence>
<dbReference type="Gene3D" id="3.30.1490.20">
    <property type="entry name" value="ATP-grasp fold, A domain"/>
    <property type="match status" value="1"/>
</dbReference>
<comment type="caution">
    <text evidence="6">The sequence shown here is derived from an EMBL/GenBank/DDBJ whole genome shotgun (WGS) entry which is preliminary data.</text>
</comment>
<dbReference type="InterPro" id="IPR013815">
    <property type="entry name" value="ATP_grasp_subdomain_1"/>
</dbReference>
<dbReference type="Gene3D" id="3.30.470.20">
    <property type="entry name" value="ATP-grasp fold, B domain"/>
    <property type="match status" value="1"/>
</dbReference>
<dbReference type="Gene3D" id="3.40.50.20">
    <property type="match status" value="1"/>
</dbReference>
<organism evidence="6 7">
    <name type="scientific">Mycolicibacterium fallax</name>
    <name type="common">Mycobacterium fallax</name>
    <dbReference type="NCBI Taxonomy" id="1793"/>
    <lineage>
        <taxon>Bacteria</taxon>
        <taxon>Bacillati</taxon>
        <taxon>Actinomycetota</taxon>
        <taxon>Actinomycetes</taxon>
        <taxon>Mycobacteriales</taxon>
        <taxon>Mycobacteriaceae</taxon>
        <taxon>Mycolicibacterium</taxon>
    </lineage>
</organism>
<dbReference type="Proteomes" id="UP000193484">
    <property type="component" value="Unassembled WGS sequence"/>
</dbReference>
<dbReference type="EMBL" id="LQOJ01000039">
    <property type="protein sequence ID" value="ORV03134.1"/>
    <property type="molecule type" value="Genomic_DNA"/>
</dbReference>
<dbReference type="PROSITE" id="PS50975">
    <property type="entry name" value="ATP_GRASP"/>
    <property type="match status" value="1"/>
</dbReference>
<evidence type="ECO:0000256" key="4">
    <source>
        <dbReference type="ARBA" id="ARBA00022840"/>
    </source>
</evidence>
<reference evidence="6 7" key="1">
    <citation type="submission" date="2016-01" db="EMBL/GenBank/DDBJ databases">
        <title>The new phylogeny of the genus Mycobacterium.</title>
        <authorList>
            <person name="Tarcisio F."/>
            <person name="Conor M."/>
            <person name="Antonella G."/>
            <person name="Elisabetta G."/>
            <person name="Giulia F.S."/>
            <person name="Sara T."/>
            <person name="Anna F."/>
            <person name="Clotilde B."/>
            <person name="Roberto B."/>
            <person name="Veronica D.S."/>
            <person name="Fabio R."/>
            <person name="Monica P."/>
            <person name="Olivier J."/>
            <person name="Enrico T."/>
            <person name="Nicola S."/>
        </authorList>
    </citation>
    <scope>NUCLEOTIDE SEQUENCE [LARGE SCALE GENOMIC DNA]</scope>
    <source>
        <strain evidence="6 7">DSM 44179</strain>
    </source>
</reference>
<keyword evidence="7" id="KW-1185">Reference proteome</keyword>
<dbReference type="SUPFAM" id="SSF52440">
    <property type="entry name" value="PreATP-grasp domain"/>
    <property type="match status" value="1"/>
</dbReference>
<keyword evidence="4" id="KW-0067">ATP-binding</keyword>
<dbReference type="Pfam" id="PF22660">
    <property type="entry name" value="RS_preATP-grasp-like"/>
    <property type="match status" value="1"/>
</dbReference>
<evidence type="ECO:0000256" key="2">
    <source>
        <dbReference type="ARBA" id="ARBA00022741"/>
    </source>
</evidence>
<keyword evidence="2" id="KW-0547">Nucleotide-binding</keyword>
<dbReference type="SUPFAM" id="SSF56059">
    <property type="entry name" value="Glutathione synthetase ATP-binding domain-like"/>
    <property type="match status" value="1"/>
</dbReference>
<evidence type="ECO:0000313" key="6">
    <source>
        <dbReference type="EMBL" id="ORV03134.1"/>
    </source>
</evidence>
<dbReference type="Pfam" id="PF02222">
    <property type="entry name" value="ATP-grasp"/>
    <property type="match status" value="1"/>
</dbReference>
<dbReference type="PANTHER" id="PTHR43055">
    <property type="entry name" value="FORMATE-DEPENDENT PHOSPHORIBOSYLGLYCINAMIDE FORMYLTRANSFERASE"/>
    <property type="match status" value="1"/>
</dbReference>